<feature type="compositionally biased region" description="Polar residues" evidence="1">
    <location>
        <begin position="156"/>
        <end position="193"/>
    </location>
</feature>
<comment type="caution">
    <text evidence="2">The sequence shown here is derived from an EMBL/GenBank/DDBJ whole genome shotgun (WGS) entry which is preliminary data.</text>
</comment>
<keyword evidence="3" id="KW-1185">Reference proteome</keyword>
<accession>A0A9Q3GKG1</accession>
<protein>
    <submittedName>
        <fullName evidence="2">Uncharacterized protein</fullName>
    </submittedName>
</protein>
<dbReference type="Proteomes" id="UP000765509">
    <property type="component" value="Unassembled WGS sequence"/>
</dbReference>
<dbReference type="AlphaFoldDB" id="A0A9Q3GKG1"/>
<organism evidence="2 3">
    <name type="scientific">Austropuccinia psidii MF-1</name>
    <dbReference type="NCBI Taxonomy" id="1389203"/>
    <lineage>
        <taxon>Eukaryota</taxon>
        <taxon>Fungi</taxon>
        <taxon>Dikarya</taxon>
        <taxon>Basidiomycota</taxon>
        <taxon>Pucciniomycotina</taxon>
        <taxon>Pucciniomycetes</taxon>
        <taxon>Pucciniales</taxon>
        <taxon>Sphaerophragmiaceae</taxon>
        <taxon>Austropuccinia</taxon>
    </lineage>
</organism>
<feature type="compositionally biased region" description="Low complexity" evidence="1">
    <location>
        <begin position="194"/>
        <end position="204"/>
    </location>
</feature>
<evidence type="ECO:0000256" key="1">
    <source>
        <dbReference type="SAM" id="MobiDB-lite"/>
    </source>
</evidence>
<reference evidence="2" key="1">
    <citation type="submission" date="2021-03" db="EMBL/GenBank/DDBJ databases">
        <title>Draft genome sequence of rust myrtle Austropuccinia psidii MF-1, a brazilian biotype.</title>
        <authorList>
            <person name="Quecine M.C."/>
            <person name="Pachon D.M.R."/>
            <person name="Bonatelli M.L."/>
            <person name="Correr F.H."/>
            <person name="Franceschini L.M."/>
            <person name="Leite T.F."/>
            <person name="Margarido G.R.A."/>
            <person name="Almeida C.A."/>
            <person name="Ferrarezi J.A."/>
            <person name="Labate C.A."/>
        </authorList>
    </citation>
    <scope>NUCLEOTIDE SEQUENCE</scope>
    <source>
        <strain evidence="2">MF-1</strain>
    </source>
</reference>
<evidence type="ECO:0000313" key="2">
    <source>
        <dbReference type="EMBL" id="MBW0470813.1"/>
    </source>
</evidence>
<sequence>MIGLLYTSGTLESQGTYQRTEKTCPDPEDLEKETLHTVADGKKLKEIIPTLPFTFQFNRSFKPEDWKDMIQFLQLHPLLKNIFQGRMDNKRFNLKSHWEELRESFQKICFKEISFKDLMVITKRWNPTTKFRLLEEREARIRENKATIQAIEEQRNQTGPTLIPSGSQGEDQPNSPVASNHSVTSRSVAKSHNSSQSQVVSSRRQGYKGKNKTYFTQRQKYSNPMIQKLLYLVKEVHKSQKWLEIYLESVAPIIEILPPLRMNTVFLHLRVT</sequence>
<dbReference type="EMBL" id="AVOT02002551">
    <property type="protein sequence ID" value="MBW0470813.1"/>
    <property type="molecule type" value="Genomic_DNA"/>
</dbReference>
<proteinExistence type="predicted"/>
<feature type="region of interest" description="Disordered" evidence="1">
    <location>
        <begin position="153"/>
        <end position="214"/>
    </location>
</feature>
<evidence type="ECO:0000313" key="3">
    <source>
        <dbReference type="Proteomes" id="UP000765509"/>
    </source>
</evidence>
<gene>
    <name evidence="2" type="ORF">O181_010528</name>
</gene>
<name>A0A9Q3GKG1_9BASI</name>